<dbReference type="RefSeq" id="WP_034318219.1">
    <property type="nucleotide sequence ID" value="NZ_JOTP01000003.1"/>
</dbReference>
<dbReference type="HAMAP" id="MF_00123">
    <property type="entry name" value="Arg_tRNA_synth"/>
    <property type="match status" value="1"/>
</dbReference>
<evidence type="ECO:0000256" key="8">
    <source>
        <dbReference type="ARBA" id="ARBA00022917"/>
    </source>
</evidence>
<evidence type="ECO:0000256" key="6">
    <source>
        <dbReference type="ARBA" id="ARBA00022741"/>
    </source>
</evidence>
<dbReference type="SMART" id="SM00836">
    <property type="entry name" value="DALR_1"/>
    <property type="match status" value="1"/>
</dbReference>
<dbReference type="OrthoDB" id="9805987at2"/>
<keyword evidence="16" id="KW-1185">Reference proteome</keyword>
<feature type="domain" description="Arginyl tRNA synthetase N-terminal" evidence="14">
    <location>
        <begin position="5"/>
        <end position="95"/>
    </location>
</feature>
<protein>
    <recommendedName>
        <fullName evidence="11">Arginine--tRNA ligase</fullName>
        <ecNumber evidence="11">6.1.1.19</ecNumber>
    </recommendedName>
    <alternativeName>
        <fullName evidence="11">Arginyl-tRNA synthetase</fullName>
        <shortName evidence="11">ArgRS</shortName>
    </alternativeName>
</protein>
<dbReference type="InterPro" id="IPR036695">
    <property type="entry name" value="Arg-tRNA-synth_N_sf"/>
</dbReference>
<dbReference type="AlphaFoldDB" id="A0A081LE64"/>
<dbReference type="InterPro" id="IPR009080">
    <property type="entry name" value="tRNAsynth_Ia_anticodon-bd"/>
</dbReference>
<comment type="subcellular location">
    <subcellularLocation>
        <location evidence="1 11">Cytoplasm</location>
    </subcellularLocation>
</comment>
<dbReference type="FunFam" id="1.10.730.10:FF:000008">
    <property type="entry name" value="Arginine--tRNA ligase"/>
    <property type="match status" value="1"/>
</dbReference>
<dbReference type="FunFam" id="3.30.1360.70:FF:000003">
    <property type="entry name" value="Arginine--tRNA ligase"/>
    <property type="match status" value="1"/>
</dbReference>
<dbReference type="FunFam" id="3.40.50.620:FF:000062">
    <property type="entry name" value="Arginine--tRNA ligase"/>
    <property type="match status" value="1"/>
</dbReference>
<evidence type="ECO:0000259" key="13">
    <source>
        <dbReference type="SMART" id="SM00836"/>
    </source>
</evidence>
<dbReference type="Pfam" id="PF00750">
    <property type="entry name" value="tRNA-synt_1d"/>
    <property type="match status" value="1"/>
</dbReference>
<evidence type="ECO:0000313" key="15">
    <source>
        <dbReference type="EMBL" id="KEP27540.1"/>
    </source>
</evidence>
<dbReference type="NCBIfam" id="TIGR00456">
    <property type="entry name" value="argS"/>
    <property type="match status" value="1"/>
</dbReference>
<dbReference type="Pfam" id="PF05746">
    <property type="entry name" value="DALR_1"/>
    <property type="match status" value="1"/>
</dbReference>
<dbReference type="PRINTS" id="PR01038">
    <property type="entry name" value="TRNASYNTHARG"/>
</dbReference>
<name>A0A081LE64_9BACI</name>
<evidence type="ECO:0000256" key="5">
    <source>
        <dbReference type="ARBA" id="ARBA00022598"/>
    </source>
</evidence>
<dbReference type="SUPFAM" id="SSF52374">
    <property type="entry name" value="Nucleotidylyl transferase"/>
    <property type="match status" value="1"/>
</dbReference>
<dbReference type="SUPFAM" id="SSF47323">
    <property type="entry name" value="Anticodon-binding domain of a subclass of class I aminoacyl-tRNA synthetases"/>
    <property type="match status" value="1"/>
</dbReference>
<dbReference type="EC" id="6.1.1.19" evidence="11"/>
<comment type="catalytic activity">
    <reaction evidence="10 11">
        <text>tRNA(Arg) + L-arginine + ATP = L-arginyl-tRNA(Arg) + AMP + diphosphate</text>
        <dbReference type="Rhea" id="RHEA:20301"/>
        <dbReference type="Rhea" id="RHEA-COMP:9658"/>
        <dbReference type="Rhea" id="RHEA-COMP:9673"/>
        <dbReference type="ChEBI" id="CHEBI:30616"/>
        <dbReference type="ChEBI" id="CHEBI:32682"/>
        <dbReference type="ChEBI" id="CHEBI:33019"/>
        <dbReference type="ChEBI" id="CHEBI:78442"/>
        <dbReference type="ChEBI" id="CHEBI:78513"/>
        <dbReference type="ChEBI" id="CHEBI:456215"/>
        <dbReference type="EC" id="6.1.1.19"/>
    </reaction>
</comment>
<keyword evidence="7 11" id="KW-0067">ATP-binding</keyword>
<dbReference type="PROSITE" id="PS00178">
    <property type="entry name" value="AA_TRNA_LIGASE_I"/>
    <property type="match status" value="1"/>
</dbReference>
<evidence type="ECO:0000256" key="2">
    <source>
        <dbReference type="ARBA" id="ARBA00005594"/>
    </source>
</evidence>
<evidence type="ECO:0000256" key="3">
    <source>
        <dbReference type="ARBA" id="ARBA00011245"/>
    </source>
</evidence>
<dbReference type="InterPro" id="IPR014729">
    <property type="entry name" value="Rossmann-like_a/b/a_fold"/>
</dbReference>
<dbReference type="InterPro" id="IPR008909">
    <property type="entry name" value="DALR_anticod-bd"/>
</dbReference>
<dbReference type="CDD" id="cd00671">
    <property type="entry name" value="ArgRS_core"/>
    <property type="match status" value="1"/>
</dbReference>
<dbReference type="GO" id="GO:0004814">
    <property type="term" value="F:arginine-tRNA ligase activity"/>
    <property type="evidence" value="ECO:0007669"/>
    <property type="project" value="UniProtKB-UniRule"/>
</dbReference>
<dbReference type="InterPro" id="IPR001412">
    <property type="entry name" value="aa-tRNA-synth_I_CS"/>
</dbReference>
<dbReference type="InterPro" id="IPR035684">
    <property type="entry name" value="ArgRS_core"/>
</dbReference>
<evidence type="ECO:0000256" key="1">
    <source>
        <dbReference type="ARBA" id="ARBA00004496"/>
    </source>
</evidence>
<dbReference type="EMBL" id="JOTP01000003">
    <property type="protein sequence ID" value="KEP27540.1"/>
    <property type="molecule type" value="Genomic_DNA"/>
</dbReference>
<sequence>MNIAEQVKDALKEEIIAAVVKAGLAEESQVPDVLLEVPKEKTHGDYSTNMAMQLARIAKKAPRQIAEDIVNAFDKGKASIEKLDIAGPGFINFYMNNQYLTKLIPAVLEAKEAYGETNTGGGQKVQVEFVSANPTGDLHLGHARGAAVGDSLCNILDKAGFNVSREYYINDAGNQINNLALSVEVRYFEALGLEKEMPEDGYRGEDIKGIGQKLADEFGDRFVHDSEEERMKFFREYGLKYELEKLRVDLENFRVPFDVWYSETSLYENGKIEPALQTLREKGYIFEEDGATWLRSTDFGDDKDRVLIKKDGSFTYLLPDIAYHKDKLDRGFDQLINIWGADHHGYIPRMKAAIQALGYPADKLEVEIIQLVHLYKNGEKMKMSKRTGKAVTMRDLIEEVGLDATRYFFAMRSAATHMDFDLDLAISTSNENPVYYAQYAHARICSMLRQGQEKGYEPNLEKADFSHIQSEKEYDLLKIIGSFPEVVAEAAEKRIPHRVTNYIYDLASALHSFYNAEKVIDAENETKTIARLSLMKATQITLANALKLIGVSAPEKM</sequence>
<gene>
    <name evidence="11 15" type="primary">argS</name>
    <name evidence="15" type="ORF">BA70_10425</name>
</gene>
<dbReference type="SUPFAM" id="SSF55190">
    <property type="entry name" value="Arginyl-tRNA synthetase (ArgRS), N-terminal 'additional' domain"/>
    <property type="match status" value="1"/>
</dbReference>
<dbReference type="Gene3D" id="1.10.730.10">
    <property type="entry name" value="Isoleucyl-tRNA Synthetase, Domain 1"/>
    <property type="match status" value="1"/>
</dbReference>
<dbReference type="CDD" id="cd07956">
    <property type="entry name" value="Anticodon_Ia_Arg"/>
    <property type="match status" value="1"/>
</dbReference>
<keyword evidence="9 11" id="KW-0030">Aminoacyl-tRNA synthetase</keyword>
<proteinExistence type="inferred from homology"/>
<comment type="subunit">
    <text evidence="3 11">Monomer.</text>
</comment>
<feature type="short sequence motif" description="'HIGH' region" evidence="11">
    <location>
        <begin position="132"/>
        <end position="142"/>
    </location>
</feature>
<dbReference type="Gene3D" id="3.30.1360.70">
    <property type="entry name" value="Arginyl tRNA synthetase N-terminal domain"/>
    <property type="match status" value="1"/>
</dbReference>
<keyword evidence="4 11" id="KW-0963">Cytoplasm</keyword>
<organism evidence="15 16">
    <name type="scientific">Bacillus zhangzhouensis</name>
    <dbReference type="NCBI Taxonomy" id="1178540"/>
    <lineage>
        <taxon>Bacteria</taxon>
        <taxon>Bacillati</taxon>
        <taxon>Bacillota</taxon>
        <taxon>Bacilli</taxon>
        <taxon>Bacillales</taxon>
        <taxon>Bacillaceae</taxon>
        <taxon>Bacillus</taxon>
    </lineage>
</organism>
<evidence type="ECO:0000256" key="7">
    <source>
        <dbReference type="ARBA" id="ARBA00022840"/>
    </source>
</evidence>
<dbReference type="PANTHER" id="PTHR11956">
    <property type="entry name" value="ARGINYL-TRNA SYNTHETASE"/>
    <property type="match status" value="1"/>
</dbReference>
<dbReference type="GO" id="GO:0006420">
    <property type="term" value="P:arginyl-tRNA aminoacylation"/>
    <property type="evidence" value="ECO:0007669"/>
    <property type="project" value="UniProtKB-UniRule"/>
</dbReference>
<evidence type="ECO:0000256" key="11">
    <source>
        <dbReference type="HAMAP-Rule" id="MF_00123"/>
    </source>
</evidence>
<keyword evidence="5 11" id="KW-0436">Ligase</keyword>
<evidence type="ECO:0000313" key="16">
    <source>
        <dbReference type="Proteomes" id="UP000028091"/>
    </source>
</evidence>
<evidence type="ECO:0000259" key="14">
    <source>
        <dbReference type="SMART" id="SM01016"/>
    </source>
</evidence>
<dbReference type="InterPro" id="IPR005148">
    <property type="entry name" value="Arg-tRNA-synth_N"/>
</dbReference>
<dbReference type="GO" id="GO:0005524">
    <property type="term" value="F:ATP binding"/>
    <property type="evidence" value="ECO:0007669"/>
    <property type="project" value="UniProtKB-UniRule"/>
</dbReference>
<evidence type="ECO:0000256" key="12">
    <source>
        <dbReference type="RuleBase" id="RU363038"/>
    </source>
</evidence>
<dbReference type="Gene3D" id="3.40.50.620">
    <property type="entry name" value="HUPs"/>
    <property type="match status" value="1"/>
</dbReference>
<keyword evidence="8 11" id="KW-0648">Protein biosynthesis</keyword>
<dbReference type="PANTHER" id="PTHR11956:SF5">
    <property type="entry name" value="ARGININE--TRNA LIGASE, CYTOPLASMIC"/>
    <property type="match status" value="1"/>
</dbReference>
<dbReference type="Proteomes" id="UP000028091">
    <property type="component" value="Unassembled WGS sequence"/>
</dbReference>
<evidence type="ECO:0000256" key="10">
    <source>
        <dbReference type="ARBA" id="ARBA00049339"/>
    </source>
</evidence>
<comment type="caution">
    <text evidence="15">The sequence shown here is derived from an EMBL/GenBank/DDBJ whole genome shotgun (WGS) entry which is preliminary data.</text>
</comment>
<dbReference type="eggNOG" id="COG0018">
    <property type="taxonomic scope" value="Bacteria"/>
</dbReference>
<keyword evidence="6 11" id="KW-0547">Nucleotide-binding</keyword>
<evidence type="ECO:0000256" key="4">
    <source>
        <dbReference type="ARBA" id="ARBA00022490"/>
    </source>
</evidence>
<dbReference type="GO" id="GO:0005737">
    <property type="term" value="C:cytoplasm"/>
    <property type="evidence" value="ECO:0007669"/>
    <property type="project" value="UniProtKB-SubCell"/>
</dbReference>
<evidence type="ECO:0000256" key="9">
    <source>
        <dbReference type="ARBA" id="ARBA00023146"/>
    </source>
</evidence>
<dbReference type="Pfam" id="PF03485">
    <property type="entry name" value="Arg_tRNA_synt_N"/>
    <property type="match status" value="1"/>
</dbReference>
<feature type="domain" description="DALR anticodon binding" evidence="13">
    <location>
        <begin position="437"/>
        <end position="557"/>
    </location>
</feature>
<comment type="similarity">
    <text evidence="2 11 12">Belongs to the class-I aminoacyl-tRNA synthetase family.</text>
</comment>
<accession>A0A081LE64</accession>
<dbReference type="InterPro" id="IPR001278">
    <property type="entry name" value="Arg-tRNA-ligase"/>
</dbReference>
<dbReference type="SMART" id="SM01016">
    <property type="entry name" value="Arg_tRNA_synt_N"/>
    <property type="match status" value="1"/>
</dbReference>
<reference evidence="15 16" key="1">
    <citation type="submission" date="2012-09" db="EMBL/GenBank/DDBJ databases">
        <title>Genome Sequence of Bacillus sp. DW5-4.</title>
        <authorList>
            <person name="Lai Q."/>
            <person name="Liu Y."/>
            <person name="Shao Z."/>
        </authorList>
    </citation>
    <scope>NUCLEOTIDE SEQUENCE [LARGE SCALE GENOMIC DNA]</scope>
    <source>
        <strain evidence="15 16">DW5-4</strain>
    </source>
</reference>